<dbReference type="EC" id="2.4.1.141" evidence="2 7"/>
<evidence type="ECO:0000256" key="3">
    <source>
        <dbReference type="ARBA" id="ARBA00017468"/>
    </source>
</evidence>
<comment type="function">
    <text evidence="4 7">Involved in protein N-glycosylation. Essential for the second step of the dolichol-linked oligosaccharide pathway.</text>
</comment>
<evidence type="ECO:0000256" key="7">
    <source>
        <dbReference type="RuleBase" id="RU362128"/>
    </source>
</evidence>
<sequence>MKKTIKLSFFSYHRIELALFLNPPTMSGKILFVTTGATVIFPELLKSVLNVSFISKLKVLGYSKIKIQYGKHHEGLQIFQDGIKSNRTSIIKEEEEKEDKLQYEDKDGFLIEGFPFTNDIQQEIFESSLVISHSGTGSILDSLRLNKKLIVVINENLMDNHQLEIANELFNQNCLRKSTPSLDELIENVVKIENEELSPLPKPNQHTLKELIEST</sequence>
<evidence type="ECO:0000256" key="4">
    <source>
        <dbReference type="ARBA" id="ARBA00024804"/>
    </source>
</evidence>
<dbReference type="Proteomes" id="UP000769528">
    <property type="component" value="Unassembled WGS sequence"/>
</dbReference>
<comment type="catalytic activity">
    <reaction evidence="6">
        <text>an N-acetyl-alpha-D-glucosaminyl-diphospho-di-trans,poly-cis-dolichol + UDP-N-acetyl-alpha-D-glucosamine = an N,N'-diacetylchitobiosyl-diphospho-di-trans,poly-cis-dolichol + UDP + H(+)</text>
        <dbReference type="Rhea" id="RHEA:23380"/>
        <dbReference type="Rhea" id="RHEA-COMP:19507"/>
        <dbReference type="Rhea" id="RHEA-COMP:19510"/>
        <dbReference type="ChEBI" id="CHEBI:15378"/>
        <dbReference type="ChEBI" id="CHEBI:57269"/>
        <dbReference type="ChEBI" id="CHEBI:57705"/>
        <dbReference type="ChEBI" id="CHEBI:58223"/>
        <dbReference type="ChEBI" id="CHEBI:58427"/>
        <dbReference type="EC" id="2.4.1.141"/>
    </reaction>
</comment>
<name>A0A9P8TCR5_9ASCO</name>
<comment type="caution">
    <text evidence="9">The sequence shown here is derived from an EMBL/GenBank/DDBJ whole genome shotgun (WGS) entry which is preliminary data.</text>
</comment>
<keyword evidence="7" id="KW-0328">Glycosyltransferase</keyword>
<keyword evidence="7" id="KW-0256">Endoplasmic reticulum</keyword>
<keyword evidence="10" id="KW-1185">Reference proteome</keyword>
<dbReference type="Gene3D" id="3.40.50.2000">
    <property type="entry name" value="Glycogen Phosphorylase B"/>
    <property type="match status" value="1"/>
</dbReference>
<comment type="subunit">
    <text evidence="1 7">Heterodimer with ALG14 to form a functional enzyme.</text>
</comment>
<evidence type="ECO:0000313" key="10">
    <source>
        <dbReference type="Proteomes" id="UP000769528"/>
    </source>
</evidence>
<dbReference type="PANTHER" id="PTHR47043">
    <property type="entry name" value="UDP-N-ACETYLGLUCOSAMINE TRANSFERASE SUBUNIT ALG13"/>
    <property type="match status" value="1"/>
</dbReference>
<dbReference type="AlphaFoldDB" id="A0A9P8TCR5"/>
<comment type="similarity">
    <text evidence="7">Belongs to the glycosyltransferase 28 family.</text>
</comment>
<accession>A0A9P8TCR5</accession>
<dbReference type="InterPro" id="IPR052474">
    <property type="entry name" value="UDP-GlcNAc_transferase"/>
</dbReference>
<dbReference type="EMBL" id="JAEUBF010000930">
    <property type="protein sequence ID" value="KAH3673745.1"/>
    <property type="molecule type" value="Genomic_DNA"/>
</dbReference>
<dbReference type="Pfam" id="PF04101">
    <property type="entry name" value="Glyco_tran_28_C"/>
    <property type="match status" value="1"/>
</dbReference>
<gene>
    <name evidence="7" type="primary">ALG13</name>
    <name evidence="9" type="ORF">WICMUC_003488</name>
</gene>
<comment type="subcellular location">
    <subcellularLocation>
        <location evidence="7">Endoplasmic reticulum</location>
    </subcellularLocation>
</comment>
<dbReference type="GO" id="GO:0004577">
    <property type="term" value="F:N-acetylglucosaminyldiphosphodolichol N-acetylglucosaminyltransferase activity"/>
    <property type="evidence" value="ECO:0007669"/>
    <property type="project" value="UniProtKB-EC"/>
</dbReference>
<dbReference type="GO" id="GO:0006488">
    <property type="term" value="P:dolichol-linked oligosaccharide biosynthetic process"/>
    <property type="evidence" value="ECO:0007669"/>
    <property type="project" value="TreeGrafter"/>
</dbReference>
<evidence type="ECO:0000256" key="1">
    <source>
        <dbReference type="ARBA" id="ARBA00011198"/>
    </source>
</evidence>
<protein>
    <recommendedName>
        <fullName evidence="3 7">UDP-N-acetylglucosamine transferase subunit ALG13</fullName>
        <ecNumber evidence="2 7">2.4.1.141</ecNumber>
    </recommendedName>
    <alternativeName>
        <fullName evidence="5 7">Asparagine-linked glycosylation protein 13</fullName>
    </alternativeName>
</protein>
<dbReference type="OrthoDB" id="20273at2759"/>
<reference evidence="9" key="2">
    <citation type="submission" date="2021-01" db="EMBL/GenBank/DDBJ databases">
        <authorList>
            <person name="Schikora-Tamarit M.A."/>
        </authorList>
    </citation>
    <scope>NUCLEOTIDE SEQUENCE</scope>
    <source>
        <strain evidence="9">CBS6341</strain>
    </source>
</reference>
<keyword evidence="7" id="KW-0808">Transferase</keyword>
<dbReference type="GO" id="GO:0043541">
    <property type="term" value="C:UDP-N-acetylglucosamine transferase complex"/>
    <property type="evidence" value="ECO:0007669"/>
    <property type="project" value="TreeGrafter"/>
</dbReference>
<reference evidence="9" key="1">
    <citation type="journal article" date="2021" name="Open Biol.">
        <title>Shared evolutionary footprints suggest mitochondrial oxidative damage underlies multiple complex I losses in fungi.</title>
        <authorList>
            <person name="Schikora-Tamarit M.A."/>
            <person name="Marcet-Houben M."/>
            <person name="Nosek J."/>
            <person name="Gabaldon T."/>
        </authorList>
    </citation>
    <scope>NUCLEOTIDE SEQUENCE</scope>
    <source>
        <strain evidence="9">CBS6341</strain>
    </source>
</reference>
<dbReference type="InterPro" id="IPR007235">
    <property type="entry name" value="Glyco_trans_28_C"/>
</dbReference>
<evidence type="ECO:0000256" key="5">
    <source>
        <dbReference type="ARBA" id="ARBA00032061"/>
    </source>
</evidence>
<organism evidence="9 10">
    <name type="scientific">Wickerhamomyces mucosus</name>
    <dbReference type="NCBI Taxonomy" id="1378264"/>
    <lineage>
        <taxon>Eukaryota</taxon>
        <taxon>Fungi</taxon>
        <taxon>Dikarya</taxon>
        <taxon>Ascomycota</taxon>
        <taxon>Saccharomycotina</taxon>
        <taxon>Saccharomycetes</taxon>
        <taxon>Phaffomycetales</taxon>
        <taxon>Wickerhamomycetaceae</taxon>
        <taxon>Wickerhamomyces</taxon>
    </lineage>
</organism>
<evidence type="ECO:0000313" key="9">
    <source>
        <dbReference type="EMBL" id="KAH3673745.1"/>
    </source>
</evidence>
<proteinExistence type="inferred from homology"/>
<evidence type="ECO:0000259" key="8">
    <source>
        <dbReference type="Pfam" id="PF04101"/>
    </source>
</evidence>
<evidence type="ECO:0000256" key="6">
    <source>
        <dbReference type="ARBA" id="ARBA00048184"/>
    </source>
</evidence>
<dbReference type="PANTHER" id="PTHR47043:SF1">
    <property type="entry name" value="UDP-N-ACETYLGLUCOSAMINE TRANSFERASE SUBUNIT ALG13"/>
    <property type="match status" value="1"/>
</dbReference>
<evidence type="ECO:0000256" key="2">
    <source>
        <dbReference type="ARBA" id="ARBA00012614"/>
    </source>
</evidence>
<feature type="domain" description="Glycosyl transferase family 28 C-terminal" evidence="8">
    <location>
        <begin position="32"/>
        <end position="209"/>
    </location>
</feature>
<dbReference type="SUPFAM" id="SSF53756">
    <property type="entry name" value="UDP-Glycosyltransferase/glycogen phosphorylase"/>
    <property type="match status" value="1"/>
</dbReference>